<dbReference type="SUPFAM" id="SSF53383">
    <property type="entry name" value="PLP-dependent transferases"/>
    <property type="match status" value="1"/>
</dbReference>
<comment type="similarity">
    <text evidence="5">Belongs to the class-II pyridoxal-phosphate-dependent aminotransferase family.</text>
</comment>
<evidence type="ECO:0000256" key="5">
    <source>
        <dbReference type="RuleBase" id="RU003693"/>
    </source>
</evidence>
<reference evidence="7" key="1">
    <citation type="submission" date="2022-12" db="EMBL/GenBank/DDBJ databases">
        <authorList>
            <person name="Bing R.G."/>
            <person name="Willard D.J."/>
            <person name="Manesh M.J.H."/>
            <person name="Laemthong T."/>
            <person name="Crosby J.R."/>
            <person name="Kelly R.M."/>
        </authorList>
    </citation>
    <scope>NUCLEOTIDE SEQUENCE</scope>
    <source>
        <strain evidence="7">DSM 8990</strain>
    </source>
</reference>
<dbReference type="Pfam" id="PF00155">
    <property type="entry name" value="Aminotran_1_2"/>
    <property type="match status" value="1"/>
</dbReference>
<dbReference type="Proteomes" id="UP001164909">
    <property type="component" value="Chromosome"/>
</dbReference>
<keyword evidence="3" id="KW-0808">Transferase</keyword>
<name>A0ABY7BLX0_9FIRM</name>
<evidence type="ECO:0000259" key="6">
    <source>
        <dbReference type="Pfam" id="PF00155"/>
    </source>
</evidence>
<dbReference type="Gene3D" id="3.90.1150.10">
    <property type="entry name" value="Aspartate Aminotransferase, domain 1"/>
    <property type="match status" value="1"/>
</dbReference>
<dbReference type="GO" id="GO:0008483">
    <property type="term" value="F:transaminase activity"/>
    <property type="evidence" value="ECO:0007669"/>
    <property type="project" value="UniProtKB-KW"/>
</dbReference>
<keyword evidence="7" id="KW-0032">Aminotransferase</keyword>
<evidence type="ECO:0000256" key="1">
    <source>
        <dbReference type="ARBA" id="ARBA00001933"/>
    </source>
</evidence>
<gene>
    <name evidence="7" type="ORF">OTK00_002005</name>
</gene>
<dbReference type="InterPro" id="IPR015421">
    <property type="entry name" value="PyrdxlP-dep_Trfase_major"/>
</dbReference>
<evidence type="ECO:0000313" key="8">
    <source>
        <dbReference type="Proteomes" id="UP001164909"/>
    </source>
</evidence>
<sequence>MIDTTKFSLADFVKSADKNIMELAKEFWEYKEDYVRRRHYQYRRVSITGSGPTMKIIDHYTGEIKEMINLASNDYLNLTKHPRTIKAGIEAVKKYGTGAGSVPLLGGTLDIHVELEKKLAKFKGCEDALIYTSGYGSNLGTISAILHENDVAILDMYVHASIIDGCRNTNVEFFRHNNMDSLEKVLKKVKDKYNTKLVIVDGVYSMDGDIAPLDQIVEIAHAYGAFVMVDEAHATGVIGKNGRGTPEHCNVEGKVDIVAGTLSKALGAVGGFIATNKELVNYLHFYSRAYMFSTAPTPQATASLIEALNVIEEEPQLRQKLWDNIRYFRENLLKLGFNIGNQQTAIFPIIIGDDYKVKEMCRELHEAGIYVNPVFYPAVPRRLSRIRISLTAGHTKEHLDRTLDVLEHLGKKYGII</sequence>
<dbReference type="Gene3D" id="3.40.640.10">
    <property type="entry name" value="Type I PLP-dependent aspartate aminotransferase-like (Major domain)"/>
    <property type="match status" value="1"/>
</dbReference>
<dbReference type="EMBL" id="CP113865">
    <property type="protein sequence ID" value="WAM33500.1"/>
    <property type="molecule type" value="Genomic_DNA"/>
</dbReference>
<dbReference type="PROSITE" id="PS00599">
    <property type="entry name" value="AA_TRANSFER_CLASS_2"/>
    <property type="match status" value="1"/>
</dbReference>
<evidence type="ECO:0000256" key="2">
    <source>
        <dbReference type="ARBA" id="ARBA00011738"/>
    </source>
</evidence>
<feature type="domain" description="Aminotransferase class I/classII large" evidence="6">
    <location>
        <begin position="66"/>
        <end position="405"/>
    </location>
</feature>
<dbReference type="InterPro" id="IPR050087">
    <property type="entry name" value="AON_synthase_class-II"/>
</dbReference>
<comment type="subunit">
    <text evidence="2">Homodimer.</text>
</comment>
<keyword evidence="4 5" id="KW-0663">Pyridoxal phosphate</keyword>
<dbReference type="InterPro" id="IPR004839">
    <property type="entry name" value="Aminotransferase_I/II_large"/>
</dbReference>
<dbReference type="PANTHER" id="PTHR13693">
    <property type="entry name" value="CLASS II AMINOTRANSFERASE/8-AMINO-7-OXONONANOATE SYNTHASE"/>
    <property type="match status" value="1"/>
</dbReference>
<dbReference type="CDD" id="cd06454">
    <property type="entry name" value="KBL_like"/>
    <property type="match status" value="1"/>
</dbReference>
<comment type="cofactor">
    <cofactor evidence="1 5">
        <name>pyridoxal 5'-phosphate</name>
        <dbReference type="ChEBI" id="CHEBI:597326"/>
    </cofactor>
</comment>
<dbReference type="RefSeq" id="WP_045168948.1">
    <property type="nucleotide sequence ID" value="NZ_CP113865.1"/>
</dbReference>
<keyword evidence="8" id="KW-1185">Reference proteome</keyword>
<evidence type="ECO:0000313" key="7">
    <source>
        <dbReference type="EMBL" id="WAM33500.1"/>
    </source>
</evidence>
<protein>
    <submittedName>
        <fullName evidence="7">Aminotransferase class I/II-fold pyridoxal phosphate-dependent enzyme</fullName>
    </submittedName>
</protein>
<evidence type="ECO:0000256" key="4">
    <source>
        <dbReference type="ARBA" id="ARBA00022898"/>
    </source>
</evidence>
<organism evidence="7 8">
    <name type="scientific">Caldicellulosiruptor morganii</name>
    <dbReference type="NCBI Taxonomy" id="1387555"/>
    <lineage>
        <taxon>Bacteria</taxon>
        <taxon>Bacillati</taxon>
        <taxon>Bacillota</taxon>
        <taxon>Bacillota incertae sedis</taxon>
        <taxon>Caldicellulosiruptorales</taxon>
        <taxon>Caldicellulosiruptoraceae</taxon>
        <taxon>Caldicellulosiruptor</taxon>
    </lineage>
</organism>
<dbReference type="InterPro" id="IPR001917">
    <property type="entry name" value="Aminotrans_II_pyridoxalP_BS"/>
</dbReference>
<accession>A0ABY7BLX0</accession>
<proteinExistence type="inferred from homology"/>
<dbReference type="InterPro" id="IPR015422">
    <property type="entry name" value="PyrdxlP-dep_Trfase_small"/>
</dbReference>
<dbReference type="InterPro" id="IPR015424">
    <property type="entry name" value="PyrdxlP-dep_Trfase"/>
</dbReference>
<evidence type="ECO:0000256" key="3">
    <source>
        <dbReference type="ARBA" id="ARBA00022679"/>
    </source>
</evidence>